<name>A0A345DBX7_9BURK</name>
<dbReference type="Proteomes" id="UP000252182">
    <property type="component" value="Chromosome"/>
</dbReference>
<dbReference type="EMBL" id="CP031124">
    <property type="protein sequence ID" value="AXF85865.1"/>
    <property type="molecule type" value="Genomic_DNA"/>
</dbReference>
<keyword evidence="2" id="KW-1185">Reference proteome</keyword>
<organism evidence="1 2">
    <name type="scientific">Ephemeroptericola cinctiostellae</name>
    <dbReference type="NCBI Taxonomy" id="2268024"/>
    <lineage>
        <taxon>Bacteria</taxon>
        <taxon>Pseudomonadati</taxon>
        <taxon>Pseudomonadota</taxon>
        <taxon>Betaproteobacteria</taxon>
        <taxon>Burkholderiales</taxon>
        <taxon>Burkholderiaceae</taxon>
        <taxon>Ephemeroptericola</taxon>
    </lineage>
</organism>
<gene>
    <name evidence="1" type="ORF">DTO96_101605</name>
</gene>
<evidence type="ECO:0000313" key="2">
    <source>
        <dbReference type="Proteomes" id="UP000252182"/>
    </source>
</evidence>
<proteinExistence type="predicted"/>
<evidence type="ECO:0000313" key="1">
    <source>
        <dbReference type="EMBL" id="AXF85865.1"/>
    </source>
</evidence>
<dbReference type="OrthoDB" id="8858634at2"/>
<dbReference type="KEGG" id="hyf:DTO96_101605"/>
<dbReference type="RefSeq" id="WP_114563013.1">
    <property type="nucleotide sequence ID" value="NZ_CP031124.1"/>
</dbReference>
<sequence>MMTELSEELKQMLLRKEYAEVEEICSSALDSSEPDSVRLEYYIRAVLANKQWRKAIYAWEKLCTHNVEESLSIGLLRAFICAPDAVTDMSLFSHLFEHEDFSFILVELMLFNRPHFTGVVKPILADKLYGFINTNPLTKNLCPSVAILGIEALKDEVKSFLSQNIMLYSFEEICTFHDAIKKFYGYDVLYECLDIERLHSSENVFTFLILNEIQQQKLTTAQALFLLQKINQDLKKSDATLPPSKDIFLFDKAKAASFFIVNKHLAEFNYNKNCMRNAMPSKKTKPRVALCISGQLRGYQQAFETLKNTIIKDLSPDVFVHTWRNIGGYREPILSHAQRVFPSAFSEAYKNILMTCDMSIMQRKYPTLFAKLNDPTQATTDELRLFFGTEHVVVEDDTQAQFASFNNFQKMYYKIHACHELATNFANYDYIIRIRPDKPLAYAAPVDWDKVFYDADRDTAYLDDVLRLHPTVKMVVGDQFALTNAETMRIYASSWQTAAWFKEQNLPGGLPLLPHNAIAYRLLMAGKTTKTIKNLKFPPLTNLVLPAHDILKCLEIDAAQRMDADDLCLISAARSDLLAEM</sequence>
<dbReference type="AlphaFoldDB" id="A0A345DBX7"/>
<accession>A0A345DBX7</accession>
<reference evidence="2" key="1">
    <citation type="submission" date="2018-07" db="EMBL/GenBank/DDBJ databases">
        <authorList>
            <person name="Kim H."/>
        </authorList>
    </citation>
    <scope>NUCLEOTIDE SEQUENCE [LARGE SCALE GENOMIC DNA]</scope>
    <source>
        <strain evidence="2">F02</strain>
    </source>
</reference>
<protein>
    <submittedName>
        <fullName evidence="1">Uncharacterized protein</fullName>
    </submittedName>
</protein>